<evidence type="ECO:0000256" key="2">
    <source>
        <dbReference type="ARBA" id="ARBA00022801"/>
    </source>
</evidence>
<evidence type="ECO:0000256" key="4">
    <source>
        <dbReference type="SAM" id="SignalP"/>
    </source>
</evidence>
<feature type="chain" id="PRO_5047066084" evidence="4">
    <location>
        <begin position="21"/>
        <end position="325"/>
    </location>
</feature>
<keyword evidence="7" id="KW-1185">Reference proteome</keyword>
<dbReference type="Gene3D" id="2.115.10.20">
    <property type="entry name" value="Glycosyl hydrolase domain, family 43"/>
    <property type="match status" value="1"/>
</dbReference>
<protein>
    <submittedName>
        <fullName evidence="6">Family 43 glycosylhydrolase</fullName>
    </submittedName>
</protein>
<dbReference type="InterPro" id="IPR013148">
    <property type="entry name" value="Glyco_hydro_32_N"/>
</dbReference>
<reference evidence="6 7" key="1">
    <citation type="submission" date="2024-09" db="EMBL/GenBank/DDBJ databases">
        <authorList>
            <person name="Sun Q."/>
            <person name="Mori K."/>
        </authorList>
    </citation>
    <scope>NUCLEOTIDE SEQUENCE [LARGE SCALE GENOMIC DNA]</scope>
    <source>
        <strain evidence="6 7">CECT 8286</strain>
    </source>
</reference>
<name>A0ABV5EZV7_9FLAO</name>
<evidence type="ECO:0000313" key="7">
    <source>
        <dbReference type="Proteomes" id="UP001589605"/>
    </source>
</evidence>
<dbReference type="RefSeq" id="WP_382381907.1">
    <property type="nucleotide sequence ID" value="NZ_JBHMEZ010000003.1"/>
</dbReference>
<keyword evidence="3" id="KW-0326">Glycosidase</keyword>
<dbReference type="Proteomes" id="UP001589605">
    <property type="component" value="Unassembled WGS sequence"/>
</dbReference>
<evidence type="ECO:0000256" key="1">
    <source>
        <dbReference type="ARBA" id="ARBA00009902"/>
    </source>
</evidence>
<dbReference type="SUPFAM" id="SSF75005">
    <property type="entry name" value="Arabinanase/levansucrase/invertase"/>
    <property type="match status" value="1"/>
</dbReference>
<dbReference type="InterPro" id="IPR023296">
    <property type="entry name" value="Glyco_hydro_beta-prop_sf"/>
</dbReference>
<gene>
    <name evidence="6" type="ORF">ACFFVB_06495</name>
</gene>
<keyword evidence="2" id="KW-0378">Hydrolase</keyword>
<dbReference type="PANTHER" id="PTHR35279:SF1">
    <property type="entry name" value="ARABINANASE_LEVANSUCRASE_INVERTASE"/>
    <property type="match status" value="1"/>
</dbReference>
<dbReference type="PANTHER" id="PTHR35279">
    <property type="match status" value="1"/>
</dbReference>
<comment type="similarity">
    <text evidence="1">Belongs to the glycosyl hydrolase 32 family.</text>
</comment>
<comment type="caution">
    <text evidence="6">The sequence shown here is derived from an EMBL/GenBank/DDBJ whole genome shotgun (WGS) entry which is preliminary data.</text>
</comment>
<accession>A0ABV5EZV7</accession>
<evidence type="ECO:0000313" key="6">
    <source>
        <dbReference type="EMBL" id="MFB9052727.1"/>
    </source>
</evidence>
<dbReference type="EMBL" id="JBHMEZ010000003">
    <property type="protein sequence ID" value="MFB9052727.1"/>
    <property type="molecule type" value="Genomic_DNA"/>
</dbReference>
<feature type="signal peptide" evidence="4">
    <location>
        <begin position="1"/>
        <end position="20"/>
    </location>
</feature>
<dbReference type="Pfam" id="PF00251">
    <property type="entry name" value="Glyco_hydro_32N"/>
    <property type="match status" value="1"/>
</dbReference>
<feature type="domain" description="Glycosyl hydrolase family 32 N-terminal" evidence="5">
    <location>
        <begin position="47"/>
        <end position="166"/>
    </location>
</feature>
<evidence type="ECO:0000256" key="3">
    <source>
        <dbReference type="ARBA" id="ARBA00023295"/>
    </source>
</evidence>
<sequence length="325" mass="36615">MKTFIVIITMLFLGMNTSFSQSDIKSVTAFYTPIEALGPELGIKRGDPSDIIKVGTVYYVWYWKVGENVRWATWYATSPDGYTWTEKGEALPPGKEGSWDDEGCFTPGVLVANNKYYLFYSGVNNPYKTQDLEKSKTRIGIAFSDSPDGPWTKLSSNPIMVPSADKTQFDSHRIDDASIIVRDGKYWLYYKGRQWGKSPRETKMGVAIANTPEGPYVKYENNPVVNGGHEVLVWPQGKGVGTMIGREGPEDVRRSIMYAEDGLNFKKTHNFSDKNVPWAPGGYRPEAFTDSGKGELIKWGVKRASKNGFEYLERFDLKKDSENPN</sequence>
<keyword evidence="4" id="KW-0732">Signal</keyword>
<organism evidence="6 7">
    <name type="scientific">Formosa undariae</name>
    <dbReference type="NCBI Taxonomy" id="1325436"/>
    <lineage>
        <taxon>Bacteria</taxon>
        <taxon>Pseudomonadati</taxon>
        <taxon>Bacteroidota</taxon>
        <taxon>Flavobacteriia</taxon>
        <taxon>Flavobacteriales</taxon>
        <taxon>Flavobacteriaceae</taxon>
        <taxon>Formosa</taxon>
    </lineage>
</organism>
<evidence type="ECO:0000259" key="5">
    <source>
        <dbReference type="Pfam" id="PF00251"/>
    </source>
</evidence>
<proteinExistence type="inferred from homology"/>